<dbReference type="GO" id="GO:0008233">
    <property type="term" value="F:peptidase activity"/>
    <property type="evidence" value="ECO:0007669"/>
    <property type="project" value="UniProtKB-KW"/>
</dbReference>
<keyword evidence="1" id="KW-0645">Protease</keyword>
<comment type="caution">
    <text evidence="1">The sequence shown here is derived from an EMBL/GenBank/DDBJ whole genome shotgun (WGS) entry which is preliminary data.</text>
</comment>
<keyword evidence="2" id="KW-1185">Reference proteome</keyword>
<gene>
    <name evidence="1" type="ORF">Tco_1111783</name>
</gene>
<dbReference type="GO" id="GO:0006508">
    <property type="term" value="P:proteolysis"/>
    <property type="evidence" value="ECO:0007669"/>
    <property type="project" value="UniProtKB-KW"/>
</dbReference>
<dbReference type="EMBL" id="BQNB010020965">
    <property type="protein sequence ID" value="GJU01445.1"/>
    <property type="molecule type" value="Genomic_DNA"/>
</dbReference>
<proteinExistence type="predicted"/>
<keyword evidence="1" id="KW-0378">Hydrolase</keyword>
<reference evidence="1" key="1">
    <citation type="journal article" date="2022" name="Int. J. Mol. Sci.">
        <title>Draft Genome of Tanacetum Coccineum: Genomic Comparison of Closely Related Tanacetum-Family Plants.</title>
        <authorList>
            <person name="Yamashiro T."/>
            <person name="Shiraishi A."/>
            <person name="Nakayama K."/>
            <person name="Satake H."/>
        </authorList>
    </citation>
    <scope>NUCLEOTIDE SEQUENCE</scope>
</reference>
<evidence type="ECO:0000313" key="1">
    <source>
        <dbReference type="EMBL" id="GJU01445.1"/>
    </source>
</evidence>
<dbReference type="SUPFAM" id="SSF54001">
    <property type="entry name" value="Cysteine proteinases"/>
    <property type="match status" value="1"/>
</dbReference>
<organism evidence="1 2">
    <name type="scientific">Tanacetum coccineum</name>
    <dbReference type="NCBI Taxonomy" id="301880"/>
    <lineage>
        <taxon>Eukaryota</taxon>
        <taxon>Viridiplantae</taxon>
        <taxon>Streptophyta</taxon>
        <taxon>Embryophyta</taxon>
        <taxon>Tracheophyta</taxon>
        <taxon>Spermatophyta</taxon>
        <taxon>Magnoliopsida</taxon>
        <taxon>eudicotyledons</taxon>
        <taxon>Gunneridae</taxon>
        <taxon>Pentapetalae</taxon>
        <taxon>asterids</taxon>
        <taxon>campanulids</taxon>
        <taxon>Asterales</taxon>
        <taxon>Asteraceae</taxon>
        <taxon>Asteroideae</taxon>
        <taxon>Anthemideae</taxon>
        <taxon>Anthemidinae</taxon>
        <taxon>Tanacetum</taxon>
    </lineage>
</organism>
<sequence length="147" mass="17649">MITKDMPEWKKEDEEKQYATFSESMDIEFEKDAELSTMQHIQMAFFPIIAHEHYYLVVFNLLKDTSVIIDNLKSSQTYDTKYKQVCDLLRKLFSRHLEEYHHPKVIEVLTKKPTIIRPKWATKDNATDYGNFLMMHMERYYGEIAKN</sequence>
<reference evidence="1" key="2">
    <citation type="submission" date="2022-01" db="EMBL/GenBank/DDBJ databases">
        <authorList>
            <person name="Yamashiro T."/>
            <person name="Shiraishi A."/>
            <person name="Satake H."/>
            <person name="Nakayama K."/>
        </authorList>
    </citation>
    <scope>NUCLEOTIDE SEQUENCE</scope>
</reference>
<accession>A0ABQ5IP33</accession>
<dbReference type="InterPro" id="IPR038765">
    <property type="entry name" value="Papain-like_cys_pep_sf"/>
</dbReference>
<name>A0ABQ5IP33_9ASTR</name>
<protein>
    <submittedName>
        <fullName evidence="1">Ulp1 protease family, C-terminal catalytic domain-containing protein</fullName>
    </submittedName>
</protein>
<dbReference type="Gene3D" id="3.40.395.10">
    <property type="entry name" value="Adenoviral Proteinase, Chain A"/>
    <property type="match status" value="1"/>
</dbReference>
<dbReference type="Proteomes" id="UP001151760">
    <property type="component" value="Unassembled WGS sequence"/>
</dbReference>
<evidence type="ECO:0000313" key="2">
    <source>
        <dbReference type="Proteomes" id="UP001151760"/>
    </source>
</evidence>